<dbReference type="AlphaFoldDB" id="A0AAQ3NSW6"/>
<dbReference type="EC" id="2.7.7.102" evidence="3"/>
<dbReference type="InterPro" id="IPR044917">
    <property type="entry name" value="PRIMPOL"/>
</dbReference>
<dbReference type="GO" id="GO:0005759">
    <property type="term" value="C:mitochondrial matrix"/>
    <property type="evidence" value="ECO:0007669"/>
    <property type="project" value="TreeGrafter"/>
</dbReference>
<feature type="region of interest" description="Disordered" evidence="5">
    <location>
        <begin position="14"/>
        <end position="53"/>
    </location>
</feature>
<reference evidence="6 7" key="1">
    <citation type="journal article" date="2023" name="Life. Sci Alliance">
        <title>Evolutionary insights into 3D genome organization and epigenetic landscape of Vigna mungo.</title>
        <authorList>
            <person name="Junaid A."/>
            <person name="Singh B."/>
            <person name="Bhatia S."/>
        </authorList>
    </citation>
    <scope>NUCLEOTIDE SEQUENCE [LARGE SCALE GENOMIC DNA]</scope>
    <source>
        <strain evidence="6">Urdbean</strain>
    </source>
</reference>
<dbReference type="Proteomes" id="UP001374535">
    <property type="component" value="Chromosome 4"/>
</dbReference>
<feature type="compositionally biased region" description="Low complexity" evidence="5">
    <location>
        <begin position="33"/>
        <end position="46"/>
    </location>
</feature>
<dbReference type="GO" id="GO:0003682">
    <property type="term" value="F:chromatin binding"/>
    <property type="evidence" value="ECO:0007669"/>
    <property type="project" value="TreeGrafter"/>
</dbReference>
<evidence type="ECO:0000256" key="4">
    <source>
        <dbReference type="ARBA" id="ARBA00047303"/>
    </source>
</evidence>
<dbReference type="GO" id="GO:0042276">
    <property type="term" value="P:error-prone translesion synthesis"/>
    <property type="evidence" value="ECO:0007669"/>
    <property type="project" value="InterPro"/>
</dbReference>
<proteinExistence type="predicted"/>
<evidence type="ECO:0000313" key="7">
    <source>
        <dbReference type="Proteomes" id="UP001374535"/>
    </source>
</evidence>
<dbReference type="GO" id="GO:0005634">
    <property type="term" value="C:nucleus"/>
    <property type="evidence" value="ECO:0007669"/>
    <property type="project" value="TreeGrafter"/>
</dbReference>
<evidence type="ECO:0000256" key="5">
    <source>
        <dbReference type="SAM" id="MobiDB-lite"/>
    </source>
</evidence>
<protein>
    <recommendedName>
        <fullName evidence="1">DNA-directed primase/polymerase protein</fullName>
        <ecNumber evidence="3">2.7.7.102</ecNumber>
    </recommendedName>
</protein>
<dbReference type="GO" id="GO:0006264">
    <property type="term" value="P:mitochondrial DNA replication"/>
    <property type="evidence" value="ECO:0007669"/>
    <property type="project" value="TreeGrafter"/>
</dbReference>
<evidence type="ECO:0000256" key="3">
    <source>
        <dbReference type="ARBA" id="ARBA00044768"/>
    </source>
</evidence>
<dbReference type="GO" id="GO:0003887">
    <property type="term" value="F:DNA-directed DNA polymerase activity"/>
    <property type="evidence" value="ECO:0007669"/>
    <property type="project" value="UniProtKB-EC"/>
</dbReference>
<name>A0AAQ3NSW6_VIGMU</name>
<dbReference type="PANTHER" id="PTHR31399:SF0">
    <property type="entry name" value="DNA-DIRECTED PRIMASE_POLYMERASE PROTEIN"/>
    <property type="match status" value="1"/>
</dbReference>
<gene>
    <name evidence="6" type="ORF">V8G54_011957</name>
</gene>
<dbReference type="GO" id="GO:0031297">
    <property type="term" value="P:replication fork processing"/>
    <property type="evidence" value="ECO:0007669"/>
    <property type="project" value="TreeGrafter"/>
</dbReference>
<organism evidence="6 7">
    <name type="scientific">Vigna mungo</name>
    <name type="common">Black gram</name>
    <name type="synonym">Phaseolus mungo</name>
    <dbReference type="NCBI Taxonomy" id="3915"/>
    <lineage>
        <taxon>Eukaryota</taxon>
        <taxon>Viridiplantae</taxon>
        <taxon>Streptophyta</taxon>
        <taxon>Embryophyta</taxon>
        <taxon>Tracheophyta</taxon>
        <taxon>Spermatophyta</taxon>
        <taxon>Magnoliopsida</taxon>
        <taxon>eudicotyledons</taxon>
        <taxon>Gunneridae</taxon>
        <taxon>Pentapetalae</taxon>
        <taxon>rosids</taxon>
        <taxon>fabids</taxon>
        <taxon>Fabales</taxon>
        <taxon>Fabaceae</taxon>
        <taxon>Papilionoideae</taxon>
        <taxon>50 kb inversion clade</taxon>
        <taxon>NPAAA clade</taxon>
        <taxon>indigoferoid/millettioid clade</taxon>
        <taxon>Phaseoleae</taxon>
        <taxon>Vigna</taxon>
    </lineage>
</organism>
<evidence type="ECO:0000313" key="6">
    <source>
        <dbReference type="EMBL" id="WVZ14391.1"/>
    </source>
</evidence>
<accession>A0AAQ3NSW6</accession>
<sequence>MSDVDRLFACFKCGLTPPKSATRERKRSRGRLEQGSSESPGPGSVGEELKTPLSRIRKTNIESSIEKLKSAVAKKAQSIGPGKQFSPIVFYGSPHGVPPKRPTRMLWRLLREICPDLSQKKTLNIRQEEAMKFGKGQADVHVFSYQDHFNGQRRFLVSTYTEFWRRYKNMNPKFRHHYEVIQEGLPCHLYFDLEFNKKVNKEKNGEEMVDLLISMVFEALHEKYAIQGDHDWVLELDSSTEGISVDLFKLDGSYHCPQDFVPSAKDFIFEPMDT</sequence>
<comment type="catalytic activity">
    <reaction evidence="2">
        <text>ssDNA + n NTP = ssDNA/pppN(pN)n-1 hybrid + (n-1) diphosphate.</text>
        <dbReference type="EC" id="2.7.7.102"/>
    </reaction>
</comment>
<dbReference type="EMBL" id="CP144697">
    <property type="protein sequence ID" value="WVZ14391.1"/>
    <property type="molecule type" value="Genomic_DNA"/>
</dbReference>
<dbReference type="GO" id="GO:0009411">
    <property type="term" value="P:response to UV"/>
    <property type="evidence" value="ECO:0007669"/>
    <property type="project" value="TreeGrafter"/>
</dbReference>
<keyword evidence="7" id="KW-1185">Reference proteome</keyword>
<dbReference type="PANTHER" id="PTHR31399">
    <property type="entry name" value="DNA-DIRECTED PRIMASE / POLYMERASE PROTEIN"/>
    <property type="match status" value="1"/>
</dbReference>
<evidence type="ECO:0000256" key="2">
    <source>
        <dbReference type="ARBA" id="ARBA00044677"/>
    </source>
</evidence>
<evidence type="ECO:0000256" key="1">
    <source>
        <dbReference type="ARBA" id="ARBA00026139"/>
    </source>
</evidence>
<comment type="catalytic activity">
    <reaction evidence="4">
        <text>DNA(n) + a 2'-deoxyribonucleoside 5'-triphosphate = DNA(n+1) + diphosphate</text>
        <dbReference type="Rhea" id="RHEA:22508"/>
        <dbReference type="Rhea" id="RHEA-COMP:17339"/>
        <dbReference type="Rhea" id="RHEA-COMP:17340"/>
        <dbReference type="ChEBI" id="CHEBI:33019"/>
        <dbReference type="ChEBI" id="CHEBI:61560"/>
        <dbReference type="ChEBI" id="CHEBI:173112"/>
        <dbReference type="EC" id="2.7.7.7"/>
    </reaction>
    <physiologicalReaction direction="left-to-right" evidence="4">
        <dbReference type="Rhea" id="RHEA:22509"/>
    </physiologicalReaction>
</comment>